<keyword evidence="2 6" id="KW-0489">Methyltransferase</keyword>
<comment type="caution">
    <text evidence="8">The sequence shown here is derived from an EMBL/GenBank/DDBJ whole genome shotgun (WGS) entry which is preliminary data.</text>
</comment>
<dbReference type="Proteomes" id="UP000295565">
    <property type="component" value="Unassembled WGS sequence"/>
</dbReference>
<dbReference type="GO" id="GO:0008033">
    <property type="term" value="P:tRNA processing"/>
    <property type="evidence" value="ECO:0007669"/>
    <property type="project" value="UniProtKB-UniRule"/>
</dbReference>
<comment type="similarity">
    <text evidence="6">Belongs to the methyltransferase superfamily. tRNA (adenine-N(6)-)-methyltransferase family.</text>
</comment>
<dbReference type="EC" id="2.1.1.223" evidence="6"/>
<sequence>MEWQNQPGFTLKQFHVAHHLCAMKVGTDGMLLGAWAQINKEQHILDVGCGSGLISLMLAQRSAPEIKITALDIDPDACEQTRLNVMHSPWPNRIGVVEADFLNFVAPPFTHIVCNPPYFAHGQSFNDHRRAIARQTGALLHSQLLDKAAILLKERGRVSLVLPFAQAQALIDYAVHRDWFVHRLCEVKSKPTQAEPVRLLVELARFFKETEHQQLVIEDAPGRYSSGYRQLCQDFYLNM</sequence>
<dbReference type="GO" id="GO:0003676">
    <property type="term" value="F:nucleic acid binding"/>
    <property type="evidence" value="ECO:0007669"/>
    <property type="project" value="InterPro"/>
</dbReference>
<keyword evidence="3 6" id="KW-0808">Transferase</keyword>
<dbReference type="OrthoDB" id="5383291at2"/>
<dbReference type="InterPro" id="IPR007848">
    <property type="entry name" value="Small_mtfrase_dom"/>
</dbReference>
<keyword evidence="5 6" id="KW-0819">tRNA processing</keyword>
<dbReference type="PROSITE" id="PS00092">
    <property type="entry name" value="N6_MTASE"/>
    <property type="match status" value="1"/>
</dbReference>
<evidence type="ECO:0000256" key="1">
    <source>
        <dbReference type="ARBA" id="ARBA00022490"/>
    </source>
</evidence>
<evidence type="ECO:0000256" key="6">
    <source>
        <dbReference type="HAMAP-Rule" id="MF_01872"/>
    </source>
</evidence>
<dbReference type="PANTHER" id="PTHR47739:SF1">
    <property type="entry name" value="TRNA1(VAL) (ADENINE(37)-N6)-METHYLTRANSFERASE"/>
    <property type="match status" value="1"/>
</dbReference>
<dbReference type="PANTHER" id="PTHR47739">
    <property type="entry name" value="TRNA1(VAL) (ADENINE(37)-N6)-METHYLTRANSFERASE"/>
    <property type="match status" value="1"/>
</dbReference>
<keyword evidence="4 6" id="KW-0949">S-adenosyl-L-methionine</keyword>
<feature type="domain" description="Methyltransferase small" evidence="7">
    <location>
        <begin position="39"/>
        <end position="141"/>
    </location>
</feature>
<evidence type="ECO:0000256" key="4">
    <source>
        <dbReference type="ARBA" id="ARBA00022691"/>
    </source>
</evidence>
<dbReference type="AlphaFoldDB" id="A0A4R1JLX6"/>
<dbReference type="GO" id="GO:0005737">
    <property type="term" value="C:cytoplasm"/>
    <property type="evidence" value="ECO:0007669"/>
    <property type="project" value="UniProtKB-SubCell"/>
</dbReference>
<keyword evidence="9" id="KW-1185">Reference proteome</keyword>
<comment type="catalytic activity">
    <reaction evidence="6">
        <text>adenosine(37) in tRNA1(Val) + S-adenosyl-L-methionine = N(6)-methyladenosine(37) in tRNA1(Val) + S-adenosyl-L-homocysteine + H(+)</text>
        <dbReference type="Rhea" id="RHEA:43160"/>
        <dbReference type="Rhea" id="RHEA-COMP:10369"/>
        <dbReference type="Rhea" id="RHEA-COMP:10370"/>
        <dbReference type="ChEBI" id="CHEBI:15378"/>
        <dbReference type="ChEBI" id="CHEBI:57856"/>
        <dbReference type="ChEBI" id="CHEBI:59789"/>
        <dbReference type="ChEBI" id="CHEBI:74411"/>
        <dbReference type="ChEBI" id="CHEBI:74449"/>
        <dbReference type="EC" id="2.1.1.223"/>
    </reaction>
</comment>
<evidence type="ECO:0000256" key="3">
    <source>
        <dbReference type="ARBA" id="ARBA00022679"/>
    </source>
</evidence>
<dbReference type="CDD" id="cd02440">
    <property type="entry name" value="AdoMet_MTases"/>
    <property type="match status" value="1"/>
</dbReference>
<dbReference type="EMBL" id="SMGD01000013">
    <property type="protein sequence ID" value="TCK52075.1"/>
    <property type="molecule type" value="Genomic_DNA"/>
</dbReference>
<accession>A0A4R1JLX6</accession>
<dbReference type="InterPro" id="IPR029063">
    <property type="entry name" value="SAM-dependent_MTases_sf"/>
</dbReference>
<comment type="subcellular location">
    <subcellularLocation>
        <location evidence="6">Cytoplasm</location>
    </subcellularLocation>
</comment>
<evidence type="ECO:0000256" key="5">
    <source>
        <dbReference type="ARBA" id="ARBA00022694"/>
    </source>
</evidence>
<dbReference type="InterPro" id="IPR002052">
    <property type="entry name" value="DNA_methylase_N6_adenine_CS"/>
</dbReference>
<reference evidence="8 9" key="1">
    <citation type="submission" date="2019-03" db="EMBL/GenBank/DDBJ databases">
        <title>Genomic Encyclopedia of Type Strains, Phase IV (KMG-IV): sequencing the most valuable type-strain genomes for metagenomic binning, comparative biology and taxonomic classification.</title>
        <authorList>
            <person name="Goeker M."/>
        </authorList>
    </citation>
    <scope>NUCLEOTIDE SEQUENCE [LARGE SCALE GENOMIC DNA]</scope>
    <source>
        <strain evidence="8 9">DSM 18577</strain>
    </source>
</reference>
<dbReference type="PRINTS" id="PR00507">
    <property type="entry name" value="N12N6MTFRASE"/>
</dbReference>
<evidence type="ECO:0000256" key="2">
    <source>
        <dbReference type="ARBA" id="ARBA00022603"/>
    </source>
</evidence>
<dbReference type="Gene3D" id="3.40.50.150">
    <property type="entry name" value="Vaccinia Virus protein VP39"/>
    <property type="match status" value="1"/>
</dbReference>
<dbReference type="GO" id="GO:0016430">
    <property type="term" value="F:tRNA (adenine-N6)-methyltransferase activity"/>
    <property type="evidence" value="ECO:0007669"/>
    <property type="project" value="UniProtKB-UniRule"/>
</dbReference>
<name>A0A4R1JLX6_9GAMM</name>
<dbReference type="HAMAP" id="MF_01872">
    <property type="entry name" value="tRNA_methyltr_YfiC"/>
    <property type="match status" value="1"/>
</dbReference>
<protein>
    <recommendedName>
        <fullName evidence="6">tRNA1(Val) (adenine(37)-N6)-methyltransferase</fullName>
        <ecNumber evidence="6">2.1.1.223</ecNumber>
    </recommendedName>
    <alternativeName>
        <fullName evidence="6">tRNA m6A37 methyltransferase</fullName>
    </alternativeName>
</protein>
<dbReference type="RefSeq" id="WP_131912976.1">
    <property type="nucleotide sequence ID" value="NZ_OU594967.1"/>
</dbReference>
<proteinExistence type="inferred from homology"/>
<dbReference type="SUPFAM" id="SSF53335">
    <property type="entry name" value="S-adenosyl-L-methionine-dependent methyltransferases"/>
    <property type="match status" value="1"/>
</dbReference>
<dbReference type="InterPro" id="IPR050210">
    <property type="entry name" value="tRNA_Adenine-N(6)_MTase"/>
</dbReference>
<organism evidence="8 9">
    <name type="scientific">Celerinatantimonas diazotrophica</name>
    <dbReference type="NCBI Taxonomy" id="412034"/>
    <lineage>
        <taxon>Bacteria</taxon>
        <taxon>Pseudomonadati</taxon>
        <taxon>Pseudomonadota</taxon>
        <taxon>Gammaproteobacteria</taxon>
        <taxon>Celerinatantimonadaceae</taxon>
        <taxon>Celerinatantimonas</taxon>
    </lineage>
</organism>
<comment type="function">
    <text evidence="6">Specifically methylates the adenine in position 37 of tRNA(1)(Val) (anticodon cmo5UAC).</text>
</comment>
<dbReference type="InterPro" id="IPR022882">
    <property type="entry name" value="tRNA_adenine-N6_MeTrfase"/>
</dbReference>
<gene>
    <name evidence="8" type="ORF">EV690_2176</name>
</gene>
<evidence type="ECO:0000313" key="8">
    <source>
        <dbReference type="EMBL" id="TCK52075.1"/>
    </source>
</evidence>
<evidence type="ECO:0000313" key="9">
    <source>
        <dbReference type="Proteomes" id="UP000295565"/>
    </source>
</evidence>
<evidence type="ECO:0000259" key="7">
    <source>
        <dbReference type="Pfam" id="PF05175"/>
    </source>
</evidence>
<dbReference type="GO" id="GO:0032259">
    <property type="term" value="P:methylation"/>
    <property type="evidence" value="ECO:0007669"/>
    <property type="project" value="UniProtKB-KW"/>
</dbReference>
<keyword evidence="1 6" id="KW-0963">Cytoplasm</keyword>
<dbReference type="Pfam" id="PF05175">
    <property type="entry name" value="MTS"/>
    <property type="match status" value="1"/>
</dbReference>